<dbReference type="RefSeq" id="WP_239261774.1">
    <property type="nucleotide sequence ID" value="NZ_JAKRCV010000003.1"/>
</dbReference>
<dbReference type="SMART" id="SM00895">
    <property type="entry name" value="FCD"/>
    <property type="match status" value="1"/>
</dbReference>
<dbReference type="InterPro" id="IPR008920">
    <property type="entry name" value="TF_FadR/GntR_C"/>
</dbReference>
<dbReference type="InterPro" id="IPR036388">
    <property type="entry name" value="WH-like_DNA-bd_sf"/>
</dbReference>
<keyword evidence="3" id="KW-0804">Transcription</keyword>
<dbReference type="Gene3D" id="1.20.120.530">
    <property type="entry name" value="GntR ligand-binding domain-like"/>
    <property type="match status" value="1"/>
</dbReference>
<proteinExistence type="predicted"/>
<dbReference type="PANTHER" id="PTHR43537:SF5">
    <property type="entry name" value="UXU OPERON TRANSCRIPTIONAL REGULATOR"/>
    <property type="match status" value="1"/>
</dbReference>
<name>A0ABS9PYF5_9MICO</name>
<dbReference type="InterPro" id="IPR000524">
    <property type="entry name" value="Tscrpt_reg_HTH_GntR"/>
</dbReference>
<keyword evidence="1" id="KW-0805">Transcription regulation</keyword>
<evidence type="ECO:0000259" key="4">
    <source>
        <dbReference type="PROSITE" id="PS50949"/>
    </source>
</evidence>
<dbReference type="SUPFAM" id="SSF48008">
    <property type="entry name" value="GntR ligand-binding domain-like"/>
    <property type="match status" value="1"/>
</dbReference>
<dbReference type="Pfam" id="PF07729">
    <property type="entry name" value="FCD"/>
    <property type="match status" value="1"/>
</dbReference>
<reference evidence="5 6" key="1">
    <citation type="submission" date="2022-02" db="EMBL/GenBank/DDBJ databases">
        <title>Uncovering new skin microbiome diversity through culturing and metagenomics.</title>
        <authorList>
            <person name="Conlan S."/>
            <person name="Deming C."/>
            <person name="Nisc Comparative Sequencing Program N."/>
            <person name="Segre J.A."/>
        </authorList>
    </citation>
    <scope>NUCLEOTIDE SEQUENCE [LARGE SCALE GENOMIC DNA]</scope>
    <source>
        <strain evidence="5 6">ACRQZ</strain>
    </source>
</reference>
<dbReference type="InterPro" id="IPR036390">
    <property type="entry name" value="WH_DNA-bd_sf"/>
</dbReference>
<dbReference type="PANTHER" id="PTHR43537">
    <property type="entry name" value="TRANSCRIPTIONAL REGULATOR, GNTR FAMILY"/>
    <property type="match status" value="1"/>
</dbReference>
<comment type="caution">
    <text evidence="5">The sequence shown here is derived from an EMBL/GenBank/DDBJ whole genome shotgun (WGS) entry which is preliminary data.</text>
</comment>
<dbReference type="SMART" id="SM00345">
    <property type="entry name" value="HTH_GNTR"/>
    <property type="match status" value="1"/>
</dbReference>
<dbReference type="PRINTS" id="PR00035">
    <property type="entry name" value="HTHGNTR"/>
</dbReference>
<evidence type="ECO:0000313" key="5">
    <source>
        <dbReference type="EMBL" id="MCG7320663.1"/>
    </source>
</evidence>
<dbReference type="SUPFAM" id="SSF46785">
    <property type="entry name" value="Winged helix' DNA-binding domain"/>
    <property type="match status" value="1"/>
</dbReference>
<dbReference type="EMBL" id="JAKRCV010000003">
    <property type="protein sequence ID" value="MCG7320663.1"/>
    <property type="molecule type" value="Genomic_DNA"/>
</dbReference>
<dbReference type="PROSITE" id="PS50949">
    <property type="entry name" value="HTH_GNTR"/>
    <property type="match status" value="1"/>
</dbReference>
<accession>A0ABS9PYF5</accession>
<dbReference type="InterPro" id="IPR011711">
    <property type="entry name" value="GntR_C"/>
</dbReference>
<dbReference type="Gene3D" id="1.10.10.10">
    <property type="entry name" value="Winged helix-like DNA-binding domain superfamily/Winged helix DNA-binding domain"/>
    <property type="match status" value="1"/>
</dbReference>
<dbReference type="CDD" id="cd07377">
    <property type="entry name" value="WHTH_GntR"/>
    <property type="match status" value="1"/>
</dbReference>
<protein>
    <submittedName>
        <fullName evidence="5">GntR family transcriptional regulator</fullName>
    </submittedName>
</protein>
<organism evidence="5 6">
    <name type="scientific">Arsenicicoccus bolidensis</name>
    <dbReference type="NCBI Taxonomy" id="229480"/>
    <lineage>
        <taxon>Bacteria</taxon>
        <taxon>Bacillati</taxon>
        <taxon>Actinomycetota</taxon>
        <taxon>Actinomycetes</taxon>
        <taxon>Micrococcales</taxon>
        <taxon>Intrasporangiaceae</taxon>
        <taxon>Arsenicicoccus</taxon>
    </lineage>
</organism>
<dbReference type="Pfam" id="PF00392">
    <property type="entry name" value="GntR"/>
    <property type="match status" value="1"/>
</dbReference>
<evidence type="ECO:0000256" key="1">
    <source>
        <dbReference type="ARBA" id="ARBA00023015"/>
    </source>
</evidence>
<gene>
    <name evidence="5" type="ORF">MHL29_01980</name>
</gene>
<evidence type="ECO:0000256" key="3">
    <source>
        <dbReference type="ARBA" id="ARBA00023163"/>
    </source>
</evidence>
<keyword evidence="6" id="KW-1185">Reference proteome</keyword>
<sequence length="212" mass="23117">MSQESMSERLRDELRARIVATDVHPGDLLLEKSLAEEYSVSKTPVREALQMLAVEGWVTVIPRRGYTVSSMGFHDIREVMELRRAVEPMVAAAAAAGVTAALVTDLEGLLEQQVGASEHAEAVRAASLFHRRIAAAARNRRAEATLSHLFDETTRAHALLPPLATYIAADSEHAAHADVLDAIRAADPAAAERIMRDHLTEAESAMIAAFYR</sequence>
<feature type="domain" description="HTH gntR-type" evidence="4">
    <location>
        <begin position="4"/>
        <end position="71"/>
    </location>
</feature>
<keyword evidence="2" id="KW-0238">DNA-binding</keyword>
<evidence type="ECO:0000256" key="2">
    <source>
        <dbReference type="ARBA" id="ARBA00023125"/>
    </source>
</evidence>
<evidence type="ECO:0000313" key="6">
    <source>
        <dbReference type="Proteomes" id="UP001521931"/>
    </source>
</evidence>
<dbReference type="Proteomes" id="UP001521931">
    <property type="component" value="Unassembled WGS sequence"/>
</dbReference>